<accession>A0A3A5MGE5</accession>
<name>A0A3A5MGE5_9MICC</name>
<comment type="caution">
    <text evidence="2">The sequence shown here is derived from an EMBL/GenBank/DDBJ whole genome shotgun (WGS) entry which is preliminary data.</text>
</comment>
<feature type="compositionally biased region" description="Low complexity" evidence="1">
    <location>
        <begin position="87"/>
        <end position="108"/>
    </location>
</feature>
<evidence type="ECO:0000256" key="1">
    <source>
        <dbReference type="SAM" id="MobiDB-lite"/>
    </source>
</evidence>
<evidence type="ECO:0000313" key="3">
    <source>
        <dbReference type="Proteomes" id="UP000272560"/>
    </source>
</evidence>
<dbReference type="EMBL" id="QZVT01000003">
    <property type="protein sequence ID" value="RJT81060.1"/>
    <property type="molecule type" value="Genomic_DNA"/>
</dbReference>
<dbReference type="RefSeq" id="WP_120148406.1">
    <property type="nucleotide sequence ID" value="NZ_QZVT01000003.1"/>
</dbReference>
<evidence type="ECO:0000313" key="2">
    <source>
        <dbReference type="EMBL" id="RJT81060.1"/>
    </source>
</evidence>
<reference evidence="2 3" key="1">
    <citation type="submission" date="2018-09" db="EMBL/GenBank/DDBJ databases">
        <title>Novel species of Arthrobacter.</title>
        <authorList>
            <person name="Liu Q."/>
            <person name="Xin Y.-H."/>
        </authorList>
    </citation>
    <scope>NUCLEOTIDE SEQUENCE [LARGE SCALE GENOMIC DNA]</scope>
    <source>
        <strain evidence="2 3">Hz2</strain>
    </source>
</reference>
<dbReference type="AlphaFoldDB" id="A0A3A5MGE5"/>
<protein>
    <submittedName>
        <fullName evidence="2">Uncharacterized protein</fullName>
    </submittedName>
</protein>
<proteinExistence type="predicted"/>
<keyword evidence="3" id="KW-1185">Reference proteome</keyword>
<gene>
    <name evidence="2" type="ORF">D6T63_07745</name>
</gene>
<dbReference type="OrthoDB" id="4935951at2"/>
<sequence length="108" mass="11959">MEGSKEDHQRQGTAAALHASPFTMQEVWLRYFSLAGDVDEYEVDAYLSGIIVLPPLECDLIAHAVNELIDEIPPLPRAPYRDDPAPQQTSQQASEEASEQTRSATAFD</sequence>
<feature type="region of interest" description="Disordered" evidence="1">
    <location>
        <begin position="73"/>
        <end position="108"/>
    </location>
</feature>
<dbReference type="Proteomes" id="UP000272560">
    <property type="component" value="Unassembled WGS sequence"/>
</dbReference>
<organism evidence="2 3">
    <name type="scientific">Arthrobacter cheniae</name>
    <dbReference type="NCBI Taxonomy" id="1258888"/>
    <lineage>
        <taxon>Bacteria</taxon>
        <taxon>Bacillati</taxon>
        <taxon>Actinomycetota</taxon>
        <taxon>Actinomycetes</taxon>
        <taxon>Micrococcales</taxon>
        <taxon>Micrococcaceae</taxon>
        <taxon>Arthrobacter</taxon>
    </lineage>
</organism>